<dbReference type="EMBL" id="UYJE01004439">
    <property type="protein sequence ID" value="VDI28039.1"/>
    <property type="molecule type" value="Genomic_DNA"/>
</dbReference>
<comment type="caution">
    <text evidence="1">The sequence shown here is derived from an EMBL/GenBank/DDBJ whole genome shotgun (WGS) entry which is preliminary data.</text>
</comment>
<accession>A0A8B6E4I1</accession>
<name>A0A8B6E4I1_MYTGA</name>
<keyword evidence="2" id="KW-1185">Reference proteome</keyword>
<evidence type="ECO:0000313" key="1">
    <source>
        <dbReference type="EMBL" id="VDI28039.1"/>
    </source>
</evidence>
<reference evidence="1" key="1">
    <citation type="submission" date="2018-11" db="EMBL/GenBank/DDBJ databases">
        <authorList>
            <person name="Alioto T."/>
            <person name="Alioto T."/>
        </authorList>
    </citation>
    <scope>NUCLEOTIDE SEQUENCE</scope>
</reference>
<evidence type="ECO:0000313" key="2">
    <source>
        <dbReference type="Proteomes" id="UP000596742"/>
    </source>
</evidence>
<gene>
    <name evidence="1" type="ORF">MGAL_10B089259</name>
</gene>
<sequence length="61" mass="7354">FWRIWKRAWWHQSTRPSSWGPWVGTWWSITEAKNSRLKVQINTEEVVQVTVFTTPNSYDTS</sequence>
<dbReference type="Proteomes" id="UP000596742">
    <property type="component" value="Unassembled WGS sequence"/>
</dbReference>
<protein>
    <submittedName>
        <fullName evidence="1">Uncharacterized protein</fullName>
    </submittedName>
</protein>
<organism evidence="1 2">
    <name type="scientific">Mytilus galloprovincialis</name>
    <name type="common">Mediterranean mussel</name>
    <dbReference type="NCBI Taxonomy" id="29158"/>
    <lineage>
        <taxon>Eukaryota</taxon>
        <taxon>Metazoa</taxon>
        <taxon>Spiralia</taxon>
        <taxon>Lophotrochozoa</taxon>
        <taxon>Mollusca</taxon>
        <taxon>Bivalvia</taxon>
        <taxon>Autobranchia</taxon>
        <taxon>Pteriomorphia</taxon>
        <taxon>Mytilida</taxon>
        <taxon>Mytiloidea</taxon>
        <taxon>Mytilidae</taxon>
        <taxon>Mytilinae</taxon>
        <taxon>Mytilus</taxon>
    </lineage>
</organism>
<proteinExistence type="predicted"/>
<dbReference type="AlphaFoldDB" id="A0A8B6E4I1"/>
<feature type="non-terminal residue" evidence="1">
    <location>
        <position position="61"/>
    </location>
</feature>